<dbReference type="InterPro" id="IPR027417">
    <property type="entry name" value="P-loop_NTPase"/>
</dbReference>
<comment type="similarity">
    <text evidence="1">Belongs to the ABC transporter superfamily.</text>
</comment>
<dbReference type="SUPFAM" id="SSF52540">
    <property type="entry name" value="P-loop containing nucleoside triphosphate hydrolases"/>
    <property type="match status" value="1"/>
</dbReference>
<keyword evidence="3" id="KW-0547">Nucleotide-binding</keyword>
<evidence type="ECO:0000313" key="7">
    <source>
        <dbReference type="Proteomes" id="UP000517523"/>
    </source>
</evidence>
<dbReference type="AlphaFoldDB" id="A0A839TM57"/>
<evidence type="ECO:0000313" key="6">
    <source>
        <dbReference type="EMBL" id="MBB3127752.1"/>
    </source>
</evidence>
<dbReference type="InterPro" id="IPR017871">
    <property type="entry name" value="ABC_transporter-like_CS"/>
</dbReference>
<keyword evidence="4 6" id="KW-0067">ATP-binding</keyword>
<keyword evidence="2" id="KW-0813">Transport</keyword>
<feature type="domain" description="ABC transporter" evidence="5">
    <location>
        <begin position="9"/>
        <end position="236"/>
    </location>
</feature>
<accession>A0A839TM57</accession>
<dbReference type="SMART" id="SM00382">
    <property type="entry name" value="AAA"/>
    <property type="match status" value="1"/>
</dbReference>
<dbReference type="PANTHER" id="PTHR43335">
    <property type="entry name" value="ABC TRANSPORTER, ATP-BINDING PROTEIN"/>
    <property type="match status" value="1"/>
</dbReference>
<organism evidence="6 7">
    <name type="scientific">Paenibacillus rhizosphaerae</name>
    <dbReference type="NCBI Taxonomy" id="297318"/>
    <lineage>
        <taxon>Bacteria</taxon>
        <taxon>Bacillati</taxon>
        <taxon>Bacillota</taxon>
        <taxon>Bacilli</taxon>
        <taxon>Bacillales</taxon>
        <taxon>Paenibacillaceae</taxon>
        <taxon>Paenibacillus</taxon>
    </lineage>
</organism>
<gene>
    <name evidence="6" type="ORF">FHS19_002406</name>
</gene>
<comment type="caution">
    <text evidence="6">The sequence shown here is derived from an EMBL/GenBank/DDBJ whole genome shotgun (WGS) entry which is preliminary data.</text>
</comment>
<proteinExistence type="inferred from homology"/>
<evidence type="ECO:0000256" key="1">
    <source>
        <dbReference type="ARBA" id="ARBA00005417"/>
    </source>
</evidence>
<dbReference type="PROSITE" id="PS50893">
    <property type="entry name" value="ABC_TRANSPORTER_2"/>
    <property type="match status" value="1"/>
</dbReference>
<name>A0A839TM57_9BACL</name>
<dbReference type="GO" id="GO:0016887">
    <property type="term" value="F:ATP hydrolysis activity"/>
    <property type="evidence" value="ECO:0007669"/>
    <property type="project" value="InterPro"/>
</dbReference>
<dbReference type="PROSITE" id="PS00211">
    <property type="entry name" value="ABC_TRANSPORTER_1"/>
    <property type="match status" value="1"/>
</dbReference>
<dbReference type="Proteomes" id="UP000517523">
    <property type="component" value="Unassembled WGS sequence"/>
</dbReference>
<sequence>MKSQDDVVLSVEHVKKKIGRKWIIHDVTFDVREGEVFGFLGPNGAGKTTTIRMLVDLIKPTNGVIRVCGYDVNKNQEQALRFVGSIVENPEAYTYLTGWENLEHFARMQRGIDRQRIQEVVDIVRLDQRIHDKVSTYSLGMRQRLGIAQALLGRPKLLILDEPTNGLDPKGIKELRQFIRQLADEGLAVFVSSHLLSEIQLLCDRVAIISKGRVLAVGPVEELVSENAQYVIWDLSPVGEGRSILSRQAGVEVISDAEEVLDDAIIAGMGQEAIVTRMDEEHVASIIRQLVSAGIEVKGVHKINPTLEQLFLKMTEGESID</sequence>
<dbReference type="GO" id="GO:0005524">
    <property type="term" value="F:ATP binding"/>
    <property type="evidence" value="ECO:0007669"/>
    <property type="project" value="UniProtKB-KW"/>
</dbReference>
<evidence type="ECO:0000256" key="4">
    <source>
        <dbReference type="ARBA" id="ARBA00022840"/>
    </source>
</evidence>
<dbReference type="Pfam" id="PF00005">
    <property type="entry name" value="ABC_tran"/>
    <property type="match status" value="1"/>
</dbReference>
<dbReference type="InterPro" id="IPR003593">
    <property type="entry name" value="AAA+_ATPase"/>
</dbReference>
<protein>
    <submittedName>
        <fullName evidence="6">ABC-2 type transport system ATP-binding protein</fullName>
    </submittedName>
</protein>
<reference evidence="6 7" key="1">
    <citation type="submission" date="2020-08" db="EMBL/GenBank/DDBJ databases">
        <title>Genomic Encyclopedia of Type Strains, Phase III (KMG-III): the genomes of soil and plant-associated and newly described type strains.</title>
        <authorList>
            <person name="Whitman W."/>
        </authorList>
    </citation>
    <scope>NUCLEOTIDE SEQUENCE [LARGE SCALE GENOMIC DNA]</scope>
    <source>
        <strain evidence="6 7">CECT 5831</strain>
    </source>
</reference>
<dbReference type="Gene3D" id="3.40.50.300">
    <property type="entry name" value="P-loop containing nucleotide triphosphate hydrolases"/>
    <property type="match status" value="1"/>
</dbReference>
<evidence type="ECO:0000256" key="2">
    <source>
        <dbReference type="ARBA" id="ARBA00022448"/>
    </source>
</evidence>
<evidence type="ECO:0000259" key="5">
    <source>
        <dbReference type="PROSITE" id="PS50893"/>
    </source>
</evidence>
<evidence type="ECO:0000256" key="3">
    <source>
        <dbReference type="ARBA" id="ARBA00022741"/>
    </source>
</evidence>
<dbReference type="EMBL" id="JACHXJ010000002">
    <property type="protein sequence ID" value="MBB3127752.1"/>
    <property type="molecule type" value="Genomic_DNA"/>
</dbReference>
<dbReference type="PANTHER" id="PTHR43335:SF4">
    <property type="entry name" value="ABC TRANSPORTER, ATP-BINDING PROTEIN"/>
    <property type="match status" value="1"/>
</dbReference>
<dbReference type="InterPro" id="IPR003439">
    <property type="entry name" value="ABC_transporter-like_ATP-bd"/>
</dbReference>